<dbReference type="Proteomes" id="UP000299102">
    <property type="component" value="Unassembled WGS sequence"/>
</dbReference>
<evidence type="ECO:0000256" key="1">
    <source>
        <dbReference type="SAM" id="MobiDB-lite"/>
    </source>
</evidence>
<gene>
    <name evidence="2" type="ORF">EVAR_48465_1</name>
</gene>
<evidence type="ECO:0000313" key="2">
    <source>
        <dbReference type="EMBL" id="GBP62292.1"/>
    </source>
</evidence>
<sequence>MCTRYRLRAPIGERPRLIRICYLFGSGVGPARAHASRPAVTHSGHVVRVLFVLVVIPSPTDEGADAARRPRASALAPSGAN</sequence>
<feature type="region of interest" description="Disordered" evidence="1">
    <location>
        <begin position="61"/>
        <end position="81"/>
    </location>
</feature>
<reference evidence="2 3" key="1">
    <citation type="journal article" date="2019" name="Commun. Biol.">
        <title>The bagworm genome reveals a unique fibroin gene that provides high tensile strength.</title>
        <authorList>
            <person name="Kono N."/>
            <person name="Nakamura H."/>
            <person name="Ohtoshi R."/>
            <person name="Tomita M."/>
            <person name="Numata K."/>
            <person name="Arakawa K."/>
        </authorList>
    </citation>
    <scope>NUCLEOTIDE SEQUENCE [LARGE SCALE GENOMIC DNA]</scope>
</reference>
<comment type="caution">
    <text evidence="2">The sequence shown here is derived from an EMBL/GenBank/DDBJ whole genome shotgun (WGS) entry which is preliminary data.</text>
</comment>
<protein>
    <submittedName>
        <fullName evidence="2">Uncharacterized protein</fullName>
    </submittedName>
</protein>
<feature type="compositionally biased region" description="Low complexity" evidence="1">
    <location>
        <begin position="72"/>
        <end position="81"/>
    </location>
</feature>
<dbReference type="EMBL" id="BGZK01000838">
    <property type="protein sequence ID" value="GBP62292.1"/>
    <property type="molecule type" value="Genomic_DNA"/>
</dbReference>
<accession>A0A4C1XH16</accession>
<dbReference type="AlphaFoldDB" id="A0A4C1XH16"/>
<evidence type="ECO:0000313" key="3">
    <source>
        <dbReference type="Proteomes" id="UP000299102"/>
    </source>
</evidence>
<proteinExistence type="predicted"/>
<keyword evidence="3" id="KW-1185">Reference proteome</keyword>
<organism evidence="2 3">
    <name type="scientific">Eumeta variegata</name>
    <name type="common">Bagworm moth</name>
    <name type="synonym">Eumeta japonica</name>
    <dbReference type="NCBI Taxonomy" id="151549"/>
    <lineage>
        <taxon>Eukaryota</taxon>
        <taxon>Metazoa</taxon>
        <taxon>Ecdysozoa</taxon>
        <taxon>Arthropoda</taxon>
        <taxon>Hexapoda</taxon>
        <taxon>Insecta</taxon>
        <taxon>Pterygota</taxon>
        <taxon>Neoptera</taxon>
        <taxon>Endopterygota</taxon>
        <taxon>Lepidoptera</taxon>
        <taxon>Glossata</taxon>
        <taxon>Ditrysia</taxon>
        <taxon>Tineoidea</taxon>
        <taxon>Psychidae</taxon>
        <taxon>Oiketicinae</taxon>
        <taxon>Eumeta</taxon>
    </lineage>
</organism>
<name>A0A4C1XH16_EUMVA</name>